<name>A0A8X7SDJ1_BRACI</name>
<sequence length="175" mass="19751">MNDADVSKQIQQMVRFIRQEAEEKANEISISAEEDDYSTQLNASRIKYLQAQDDVVTSMKDSAAKDLLRVSSDKNAYKKLLKALVVESLLRLKEQSVLLRCREMDKKVVESIIEDAKKQYADKANVPSPKITIDEKCSSLHLLTLSSLTPMTLTGKHLPISLSCLFTEYSSTMVF</sequence>
<accession>A0A8X7SDJ1</accession>
<evidence type="ECO:0000256" key="3">
    <source>
        <dbReference type="ARBA" id="ARBA00023065"/>
    </source>
</evidence>
<dbReference type="InterPro" id="IPR002842">
    <property type="entry name" value="ATPase_V1_Esu"/>
</dbReference>
<keyword evidence="3" id="KW-0406">Ion transport</keyword>
<keyword evidence="5" id="KW-1185">Reference proteome</keyword>
<dbReference type="InterPro" id="IPR038495">
    <property type="entry name" value="ATPase_E_C"/>
</dbReference>
<evidence type="ECO:0000256" key="2">
    <source>
        <dbReference type="ARBA" id="ARBA00022448"/>
    </source>
</evidence>
<evidence type="ECO:0000256" key="1">
    <source>
        <dbReference type="ARBA" id="ARBA00005901"/>
    </source>
</evidence>
<comment type="similarity">
    <text evidence="1">Belongs to the V-ATPase E subunit family.</text>
</comment>
<dbReference type="Proteomes" id="UP000886595">
    <property type="component" value="Unassembled WGS sequence"/>
</dbReference>
<dbReference type="GO" id="GO:0046961">
    <property type="term" value="F:proton-transporting ATPase activity, rotational mechanism"/>
    <property type="evidence" value="ECO:0007669"/>
    <property type="project" value="InterPro"/>
</dbReference>
<dbReference type="PANTHER" id="PTHR45715">
    <property type="entry name" value="ATPASE H+-TRANSPORTING V1 SUBUNIT E1A-RELATED"/>
    <property type="match status" value="1"/>
</dbReference>
<dbReference type="OrthoDB" id="10263003at2759"/>
<reference evidence="4 5" key="1">
    <citation type="submission" date="2020-02" db="EMBL/GenBank/DDBJ databases">
        <authorList>
            <person name="Ma Q."/>
            <person name="Huang Y."/>
            <person name="Song X."/>
            <person name="Pei D."/>
        </authorList>
    </citation>
    <scope>NUCLEOTIDE SEQUENCE [LARGE SCALE GENOMIC DNA]</scope>
    <source>
        <strain evidence="4">Sxm20200214</strain>
        <tissue evidence="4">Leaf</tissue>
    </source>
</reference>
<comment type="caution">
    <text evidence="4">The sequence shown here is derived from an EMBL/GenBank/DDBJ whole genome shotgun (WGS) entry which is preliminary data.</text>
</comment>
<dbReference type="Pfam" id="PF01991">
    <property type="entry name" value="vATP-synt_E"/>
    <property type="match status" value="1"/>
</dbReference>
<dbReference type="SUPFAM" id="SSF160527">
    <property type="entry name" value="V-type ATPase subunit E-like"/>
    <property type="match status" value="1"/>
</dbReference>
<dbReference type="GO" id="GO:0033178">
    <property type="term" value="C:proton-transporting two-sector ATPase complex, catalytic domain"/>
    <property type="evidence" value="ECO:0007669"/>
    <property type="project" value="InterPro"/>
</dbReference>
<dbReference type="Gene3D" id="3.30.2320.30">
    <property type="entry name" value="ATP synthase, E subunit, C-terminal"/>
    <property type="match status" value="1"/>
</dbReference>
<organism evidence="4 5">
    <name type="scientific">Brassica carinata</name>
    <name type="common">Ethiopian mustard</name>
    <name type="synonym">Abyssinian cabbage</name>
    <dbReference type="NCBI Taxonomy" id="52824"/>
    <lineage>
        <taxon>Eukaryota</taxon>
        <taxon>Viridiplantae</taxon>
        <taxon>Streptophyta</taxon>
        <taxon>Embryophyta</taxon>
        <taxon>Tracheophyta</taxon>
        <taxon>Spermatophyta</taxon>
        <taxon>Magnoliopsida</taxon>
        <taxon>eudicotyledons</taxon>
        <taxon>Gunneridae</taxon>
        <taxon>Pentapetalae</taxon>
        <taxon>rosids</taxon>
        <taxon>malvids</taxon>
        <taxon>Brassicales</taxon>
        <taxon>Brassicaceae</taxon>
        <taxon>Brassiceae</taxon>
        <taxon>Brassica</taxon>
    </lineage>
</organism>
<dbReference type="AlphaFoldDB" id="A0A8X7SDJ1"/>
<gene>
    <name evidence="4" type="ORF">Bca52824_032668</name>
</gene>
<keyword evidence="2" id="KW-0813">Transport</keyword>
<evidence type="ECO:0000313" key="4">
    <source>
        <dbReference type="EMBL" id="KAG2304017.1"/>
    </source>
</evidence>
<dbReference type="Gene3D" id="6.10.250.1620">
    <property type="match status" value="1"/>
</dbReference>
<proteinExistence type="inferred from homology"/>
<protein>
    <submittedName>
        <fullName evidence="4">Uncharacterized protein</fullName>
    </submittedName>
</protein>
<evidence type="ECO:0000313" key="5">
    <source>
        <dbReference type="Proteomes" id="UP000886595"/>
    </source>
</evidence>
<dbReference type="EMBL" id="JAAMPC010000007">
    <property type="protein sequence ID" value="KAG2304017.1"/>
    <property type="molecule type" value="Genomic_DNA"/>
</dbReference>